<keyword evidence="2 4" id="KW-0238">DNA-binding</keyword>
<feature type="region of interest" description="Disordered" evidence="5">
    <location>
        <begin position="222"/>
        <end position="250"/>
    </location>
</feature>
<feature type="domain" description="HTH tetR-type" evidence="6">
    <location>
        <begin position="27"/>
        <end position="87"/>
    </location>
</feature>
<dbReference type="FunFam" id="1.10.10.60:FF:000141">
    <property type="entry name" value="TetR family transcriptional regulator"/>
    <property type="match status" value="1"/>
</dbReference>
<dbReference type="PROSITE" id="PS50977">
    <property type="entry name" value="HTH_TETR_2"/>
    <property type="match status" value="1"/>
</dbReference>
<dbReference type="Pfam" id="PF00440">
    <property type="entry name" value="TetR_N"/>
    <property type="match status" value="1"/>
</dbReference>
<dbReference type="eggNOG" id="COG1309">
    <property type="taxonomic scope" value="Bacteria"/>
</dbReference>
<proteinExistence type="predicted"/>
<evidence type="ECO:0000256" key="4">
    <source>
        <dbReference type="PROSITE-ProRule" id="PRU00335"/>
    </source>
</evidence>
<evidence type="ECO:0000256" key="5">
    <source>
        <dbReference type="SAM" id="MobiDB-lite"/>
    </source>
</evidence>
<keyword evidence="3" id="KW-0804">Transcription</keyword>
<dbReference type="InterPro" id="IPR001647">
    <property type="entry name" value="HTH_TetR"/>
</dbReference>
<sequence length="250" mass="27846">MRHGSNYRGGQGWDSLEIMVRQRMTGQERRKQLISIGRAVFAERGFDGASVEEIAARAKVSKPVIYEHFGGKEGLYAVVVEREMVKLETAITQSLAQGRSRHRIEQAVLALLTYVEDETDGFLILVRDMNPGVRDEESGRERTYGTLLNDATTQVSHILGRAFARSELDPQYAILYGQALVGMVSMTAQWWLDQRHPSKEEVAAHIVNLCWNGLAGMEANPTLSEESSPVGAILGKEKSDGKNTVKEIRE</sequence>
<dbReference type="InterPro" id="IPR023772">
    <property type="entry name" value="DNA-bd_HTH_TetR-type_CS"/>
</dbReference>
<dbReference type="PANTHER" id="PTHR30055:SF227">
    <property type="entry name" value="TRANSCRIPTIONAL REGULATORY PROTEIN (PROBABLY TETR-FAMILY)-RELATED"/>
    <property type="match status" value="1"/>
</dbReference>
<keyword evidence="8" id="KW-1185">Reference proteome</keyword>
<dbReference type="InterPro" id="IPR009057">
    <property type="entry name" value="Homeodomain-like_sf"/>
</dbReference>
<dbReference type="EMBL" id="BA000035">
    <property type="protein sequence ID" value="BAC17843.1"/>
    <property type="molecule type" value="Genomic_DNA"/>
</dbReference>
<reference evidence="7 8" key="1">
    <citation type="journal article" date="2003" name="Genome Res.">
        <title>Comparative complete genome sequence analysis of the amino acid replacements responsible for the thermostability of Corynebacterium efficiens.</title>
        <authorList>
            <person name="Nishio Y."/>
            <person name="Nakamura Y."/>
            <person name="Kawarabayasi Y."/>
            <person name="Usuda Y."/>
            <person name="Kimura E."/>
            <person name="Sugimoto S."/>
            <person name="Matsui K."/>
            <person name="Yamagishi A."/>
            <person name="Kikuchi H."/>
            <person name="Ikeo K."/>
            <person name="Gojobori T."/>
        </authorList>
    </citation>
    <scope>NUCLEOTIDE SEQUENCE [LARGE SCALE GENOMIC DNA]</scope>
    <source>
        <strain evidence="8">DSM 44549 / YS-314 / AJ 12310 / JCM 11189 / NBRC 100395</strain>
    </source>
</reference>
<evidence type="ECO:0000256" key="3">
    <source>
        <dbReference type="ARBA" id="ARBA00023163"/>
    </source>
</evidence>
<keyword evidence="1" id="KW-0805">Transcription regulation</keyword>
<dbReference type="GO" id="GO:0000976">
    <property type="term" value="F:transcription cis-regulatory region binding"/>
    <property type="evidence" value="ECO:0007669"/>
    <property type="project" value="TreeGrafter"/>
</dbReference>
<evidence type="ECO:0000313" key="8">
    <source>
        <dbReference type="Proteomes" id="UP000001409"/>
    </source>
</evidence>
<dbReference type="Pfam" id="PF19344">
    <property type="entry name" value="TetR_C_32"/>
    <property type="match status" value="1"/>
</dbReference>
<dbReference type="AlphaFoldDB" id="Q8FQT6"/>
<dbReference type="KEGG" id="cef:CE1033"/>
<dbReference type="SUPFAM" id="SSF48498">
    <property type="entry name" value="Tetracyclin repressor-like, C-terminal domain"/>
    <property type="match status" value="1"/>
</dbReference>
<dbReference type="GO" id="GO:0003700">
    <property type="term" value="F:DNA-binding transcription factor activity"/>
    <property type="evidence" value="ECO:0007669"/>
    <property type="project" value="TreeGrafter"/>
</dbReference>
<name>Q8FQT6_COREF</name>
<dbReference type="PANTHER" id="PTHR30055">
    <property type="entry name" value="HTH-TYPE TRANSCRIPTIONAL REGULATOR RUTR"/>
    <property type="match status" value="1"/>
</dbReference>
<dbReference type="SUPFAM" id="SSF46689">
    <property type="entry name" value="Homeodomain-like"/>
    <property type="match status" value="1"/>
</dbReference>
<organism evidence="7 8">
    <name type="scientific">Corynebacterium efficiens (strain DSM 44549 / YS-314 / AJ 12310 / JCM 11189 / NBRC 100395)</name>
    <dbReference type="NCBI Taxonomy" id="196164"/>
    <lineage>
        <taxon>Bacteria</taxon>
        <taxon>Bacillati</taxon>
        <taxon>Actinomycetota</taxon>
        <taxon>Actinomycetes</taxon>
        <taxon>Mycobacteriales</taxon>
        <taxon>Corynebacteriaceae</taxon>
        <taxon>Corynebacterium</taxon>
    </lineage>
</organism>
<dbReference type="Proteomes" id="UP000001409">
    <property type="component" value="Chromosome"/>
</dbReference>
<dbReference type="InterPro" id="IPR050109">
    <property type="entry name" value="HTH-type_TetR-like_transc_reg"/>
</dbReference>
<evidence type="ECO:0000313" key="7">
    <source>
        <dbReference type="EMBL" id="BAC17843.1"/>
    </source>
</evidence>
<dbReference type="PRINTS" id="PR00455">
    <property type="entry name" value="HTHTETR"/>
</dbReference>
<feature type="DNA-binding region" description="H-T-H motif" evidence="4">
    <location>
        <begin position="50"/>
        <end position="69"/>
    </location>
</feature>
<protein>
    <submittedName>
        <fullName evidence="7">Putative transcription regulator</fullName>
    </submittedName>
</protein>
<feature type="compositionally biased region" description="Basic and acidic residues" evidence="5">
    <location>
        <begin position="235"/>
        <end position="250"/>
    </location>
</feature>
<dbReference type="GO" id="GO:0045892">
    <property type="term" value="P:negative regulation of DNA-templated transcription"/>
    <property type="evidence" value="ECO:0007669"/>
    <property type="project" value="UniProtKB-ARBA"/>
</dbReference>
<evidence type="ECO:0000256" key="1">
    <source>
        <dbReference type="ARBA" id="ARBA00023015"/>
    </source>
</evidence>
<accession>Q8FQT6</accession>
<evidence type="ECO:0000259" key="6">
    <source>
        <dbReference type="PROSITE" id="PS50977"/>
    </source>
</evidence>
<dbReference type="PROSITE" id="PS01081">
    <property type="entry name" value="HTH_TETR_1"/>
    <property type="match status" value="1"/>
</dbReference>
<dbReference type="InterPro" id="IPR045823">
    <property type="entry name" value="TetR_C_32"/>
</dbReference>
<dbReference type="HOGENOM" id="CLU_069356_11_2_11"/>
<dbReference type="STRING" id="196164.gene:10741440"/>
<dbReference type="InterPro" id="IPR036271">
    <property type="entry name" value="Tet_transcr_reg_TetR-rel_C_sf"/>
</dbReference>
<dbReference type="Gene3D" id="1.10.357.10">
    <property type="entry name" value="Tetracycline Repressor, domain 2"/>
    <property type="match status" value="1"/>
</dbReference>
<evidence type="ECO:0000256" key="2">
    <source>
        <dbReference type="ARBA" id="ARBA00023125"/>
    </source>
</evidence>